<keyword evidence="3" id="KW-1185">Reference proteome</keyword>
<feature type="chain" id="PRO_5045462707" description="Lipase" evidence="1">
    <location>
        <begin position="28"/>
        <end position="458"/>
    </location>
</feature>
<accession>A0ABX7NUU9</accession>
<evidence type="ECO:0000256" key="1">
    <source>
        <dbReference type="SAM" id="SignalP"/>
    </source>
</evidence>
<gene>
    <name evidence="2" type="ORF">JY651_47385</name>
</gene>
<keyword evidence="1" id="KW-0732">Signal</keyword>
<reference evidence="2 3" key="1">
    <citation type="submission" date="2021-02" db="EMBL/GenBank/DDBJ databases">
        <title>De Novo genome assembly of isolated myxobacteria.</title>
        <authorList>
            <person name="Stevens D.C."/>
        </authorList>
    </citation>
    <scope>NUCLEOTIDE SEQUENCE [LARGE SCALE GENOMIC DNA]</scope>
    <source>
        <strain evidence="3">SCPEA02</strain>
    </source>
</reference>
<dbReference type="Gene3D" id="3.40.50.1820">
    <property type="entry name" value="alpha/beta hydrolase"/>
    <property type="match status" value="1"/>
</dbReference>
<sequence length="458" mass="48514">MHLSSRRSRVLATFVAVLLGASGDALANAGVVFVHGTGDQSTSSAVGYWTQSSIDTMRNGRPYLVVGYPGATCAGYSQCSWGSIVDQIVPWVNANGITSFTVITHSNGSSPLRYMLGHTGAVSAKGYAVSTVTSKISQVIFSAPDLTGTPLADQVTTSGSFLNIANSIVEFFGGGSYNNPAVVQQRTDNMRVYNSNGTFAGTQGATTVGGKPVSVVRGNRVYANLFSSDAHCGGYLTTIGLKAAALLGWGSFNAATDGFIGADSSGYFGNIIIDDSRLNHNQSRRSCHNSGYLISQKVASAPIPAPANQTYTPETNVSAAAQACNNYYSGYATDFMTNHTVWKYGCTESQLNNGYMEPDCLIAYGYSSGYRIPSTASWNPYLDPYYYPSWSQVCPDSWAGDGICDACLVAKYGFDATTGSTGANDCVQAPPGGSNWCGALAYDYYWSLHNYVVVQALH</sequence>
<dbReference type="RefSeq" id="WP_206724224.1">
    <property type="nucleotide sequence ID" value="NZ_CP071090.1"/>
</dbReference>
<dbReference type="SUPFAM" id="SSF53474">
    <property type="entry name" value="alpha/beta-Hydrolases"/>
    <property type="match status" value="1"/>
</dbReference>
<evidence type="ECO:0008006" key="4">
    <source>
        <dbReference type="Google" id="ProtNLM"/>
    </source>
</evidence>
<dbReference type="InterPro" id="IPR029058">
    <property type="entry name" value="AB_hydrolase_fold"/>
</dbReference>
<proteinExistence type="predicted"/>
<dbReference type="Proteomes" id="UP000662747">
    <property type="component" value="Chromosome"/>
</dbReference>
<evidence type="ECO:0000313" key="2">
    <source>
        <dbReference type="EMBL" id="QSQ22649.1"/>
    </source>
</evidence>
<evidence type="ECO:0000313" key="3">
    <source>
        <dbReference type="Proteomes" id="UP000662747"/>
    </source>
</evidence>
<organism evidence="2 3">
    <name type="scientific">Pyxidicoccus parkwayensis</name>
    <dbReference type="NCBI Taxonomy" id="2813578"/>
    <lineage>
        <taxon>Bacteria</taxon>
        <taxon>Pseudomonadati</taxon>
        <taxon>Myxococcota</taxon>
        <taxon>Myxococcia</taxon>
        <taxon>Myxococcales</taxon>
        <taxon>Cystobacterineae</taxon>
        <taxon>Myxococcaceae</taxon>
        <taxon>Pyxidicoccus</taxon>
    </lineage>
</organism>
<dbReference type="EMBL" id="CP071090">
    <property type="protein sequence ID" value="QSQ22649.1"/>
    <property type="molecule type" value="Genomic_DNA"/>
</dbReference>
<feature type="signal peptide" evidence="1">
    <location>
        <begin position="1"/>
        <end position="27"/>
    </location>
</feature>
<protein>
    <recommendedName>
        <fullName evidence="4">Lipase</fullName>
    </recommendedName>
</protein>
<name>A0ABX7NUU9_9BACT</name>